<feature type="compositionally biased region" description="Low complexity" evidence="10">
    <location>
        <begin position="524"/>
        <end position="539"/>
    </location>
</feature>
<evidence type="ECO:0000256" key="5">
    <source>
        <dbReference type="ARBA" id="ARBA00022741"/>
    </source>
</evidence>
<keyword evidence="4" id="KW-0436">Ligase</keyword>
<dbReference type="AlphaFoldDB" id="A0A4D6HKE8"/>
<dbReference type="PANTHER" id="PTHR18866">
    <property type="entry name" value="CARBOXYLASE:PYRUVATE/ACETYL-COA/PROPIONYL-COA CARBOXYLASE"/>
    <property type="match status" value="1"/>
</dbReference>
<evidence type="ECO:0000256" key="7">
    <source>
        <dbReference type="ARBA" id="ARBA00022842"/>
    </source>
</evidence>
<evidence type="ECO:0000256" key="6">
    <source>
        <dbReference type="ARBA" id="ARBA00022840"/>
    </source>
</evidence>
<feature type="region of interest" description="Disordered" evidence="10">
    <location>
        <begin position="505"/>
        <end position="539"/>
    </location>
</feature>
<dbReference type="Pfam" id="PF00364">
    <property type="entry name" value="Biotin_lipoyl"/>
    <property type="match status" value="1"/>
</dbReference>
<dbReference type="SUPFAM" id="SSF51246">
    <property type="entry name" value="Rudiment single hybrid motif"/>
    <property type="match status" value="1"/>
</dbReference>
<evidence type="ECO:0000256" key="9">
    <source>
        <dbReference type="PROSITE-ProRule" id="PRU00409"/>
    </source>
</evidence>
<dbReference type="KEGG" id="nbg:DV706_06905"/>
<evidence type="ECO:0000256" key="2">
    <source>
        <dbReference type="ARBA" id="ARBA00001941"/>
    </source>
</evidence>
<dbReference type="Proteomes" id="UP000296822">
    <property type="component" value="Chromosome"/>
</dbReference>
<dbReference type="Gene3D" id="3.30.1490.20">
    <property type="entry name" value="ATP-grasp fold, A domain"/>
    <property type="match status" value="1"/>
</dbReference>
<evidence type="ECO:0000259" key="12">
    <source>
        <dbReference type="PROSITE" id="PS50975"/>
    </source>
</evidence>
<dbReference type="GO" id="GO:0046872">
    <property type="term" value="F:metal ion binding"/>
    <property type="evidence" value="ECO:0007669"/>
    <property type="project" value="InterPro"/>
</dbReference>
<keyword evidence="7" id="KW-0460">Magnesium</keyword>
<keyword evidence="6 9" id="KW-0067">ATP-binding</keyword>
<evidence type="ECO:0000256" key="8">
    <source>
        <dbReference type="ARBA" id="ARBA00023267"/>
    </source>
</evidence>
<dbReference type="InterPro" id="IPR005481">
    <property type="entry name" value="BC-like_N"/>
</dbReference>
<dbReference type="RefSeq" id="WP_006065357.1">
    <property type="nucleotide sequence ID" value="NZ_CP031305.1"/>
</dbReference>
<comment type="cofactor">
    <cofactor evidence="2">
        <name>Co(2+)</name>
        <dbReference type="ChEBI" id="CHEBI:48828"/>
    </cofactor>
</comment>
<dbReference type="EMBL" id="CP031305">
    <property type="protein sequence ID" value="QCC54240.1"/>
    <property type="molecule type" value="Genomic_DNA"/>
</dbReference>
<dbReference type="Pfam" id="PF02785">
    <property type="entry name" value="Biotin_carb_C"/>
    <property type="match status" value="1"/>
</dbReference>
<dbReference type="InterPro" id="IPR013815">
    <property type="entry name" value="ATP_grasp_subdomain_1"/>
</dbReference>
<dbReference type="InterPro" id="IPR011761">
    <property type="entry name" value="ATP-grasp"/>
</dbReference>
<evidence type="ECO:0000256" key="10">
    <source>
        <dbReference type="SAM" id="MobiDB-lite"/>
    </source>
</evidence>
<feature type="domain" description="Biotin carboxylation" evidence="13">
    <location>
        <begin position="1"/>
        <end position="461"/>
    </location>
</feature>
<dbReference type="InterPro" id="IPR016185">
    <property type="entry name" value="PreATP-grasp_dom_sf"/>
</dbReference>
<dbReference type="PROSITE" id="PS50979">
    <property type="entry name" value="BC"/>
    <property type="match status" value="1"/>
</dbReference>
<reference evidence="14 15" key="1">
    <citation type="journal article" date="2019" name="Nat. Commun.">
        <title>A new type of DNA phosphorothioation-based antiviral system in archaea.</title>
        <authorList>
            <person name="Xiong L."/>
            <person name="Liu S."/>
            <person name="Chen S."/>
            <person name="Xiao Y."/>
            <person name="Zhu B."/>
            <person name="Gao Y."/>
            <person name="Zhang Y."/>
            <person name="Chen B."/>
            <person name="Luo J."/>
            <person name="Deng Z."/>
            <person name="Chen X."/>
            <person name="Wang L."/>
            <person name="Chen S."/>
        </authorList>
    </citation>
    <scope>NUCLEOTIDE SEQUENCE [LARGE SCALE GENOMIC DNA]</scope>
    <source>
        <strain evidence="14 15">JCM 10635</strain>
    </source>
</reference>
<evidence type="ECO:0000313" key="15">
    <source>
        <dbReference type="Proteomes" id="UP000296822"/>
    </source>
</evidence>
<evidence type="ECO:0000259" key="11">
    <source>
        <dbReference type="PROSITE" id="PS50968"/>
    </source>
</evidence>
<dbReference type="SMART" id="SM00878">
    <property type="entry name" value="Biotin_carb_C"/>
    <property type="match status" value="1"/>
</dbReference>
<dbReference type="PROSITE" id="PS50975">
    <property type="entry name" value="ATP_GRASP"/>
    <property type="match status" value="1"/>
</dbReference>
<feature type="domain" description="Lipoyl-binding" evidence="11">
    <location>
        <begin position="535"/>
        <end position="610"/>
    </location>
</feature>
<dbReference type="SUPFAM" id="SSF56059">
    <property type="entry name" value="Glutathione synthetase ATP-binding domain-like"/>
    <property type="match status" value="1"/>
</dbReference>
<dbReference type="InterPro" id="IPR000089">
    <property type="entry name" value="Biotin_lipoyl"/>
</dbReference>
<dbReference type="CDD" id="cd06850">
    <property type="entry name" value="biotinyl_domain"/>
    <property type="match status" value="1"/>
</dbReference>
<keyword evidence="8" id="KW-0092">Biotin</keyword>
<dbReference type="SUPFAM" id="SSF52440">
    <property type="entry name" value="PreATP-grasp domain"/>
    <property type="match status" value="1"/>
</dbReference>
<dbReference type="GeneID" id="39850974"/>
<dbReference type="InterPro" id="IPR005482">
    <property type="entry name" value="Biotin_COase_C"/>
</dbReference>
<dbReference type="Pfam" id="PF00289">
    <property type="entry name" value="Biotin_carb_N"/>
    <property type="match status" value="1"/>
</dbReference>
<dbReference type="PROSITE" id="PS00867">
    <property type="entry name" value="CPSASE_2"/>
    <property type="match status" value="1"/>
</dbReference>
<dbReference type="Gene3D" id="3.40.50.20">
    <property type="match status" value="1"/>
</dbReference>
<dbReference type="FunFam" id="3.40.50.20:FF:000010">
    <property type="entry name" value="Propionyl-CoA carboxylase subunit alpha"/>
    <property type="match status" value="1"/>
</dbReference>
<dbReference type="InterPro" id="IPR011054">
    <property type="entry name" value="Rudment_hybrid_motif"/>
</dbReference>
<comment type="cofactor">
    <cofactor evidence="1">
        <name>Mn(2+)</name>
        <dbReference type="ChEBI" id="CHEBI:29035"/>
    </cofactor>
</comment>
<dbReference type="Gene3D" id="3.30.470.20">
    <property type="entry name" value="ATP-grasp fold, B domain"/>
    <property type="match status" value="1"/>
</dbReference>
<dbReference type="GO" id="GO:0005524">
    <property type="term" value="F:ATP binding"/>
    <property type="evidence" value="ECO:0007669"/>
    <property type="project" value="UniProtKB-UniRule"/>
</dbReference>
<dbReference type="PANTHER" id="PTHR18866:SF33">
    <property type="entry name" value="METHYLCROTONOYL-COA CARBOXYLASE SUBUNIT ALPHA, MITOCHONDRIAL-RELATED"/>
    <property type="match status" value="1"/>
</dbReference>
<comment type="cofactor">
    <cofactor evidence="3">
        <name>biotin</name>
        <dbReference type="ChEBI" id="CHEBI:57586"/>
    </cofactor>
</comment>
<dbReference type="FunFam" id="2.40.50.100:FF:000003">
    <property type="entry name" value="Acetyl-CoA carboxylase biotin carboxyl carrier protein"/>
    <property type="match status" value="1"/>
</dbReference>
<sequence length="610" mass="64684">MFEKLLVANRGEIAVRVMSACEELGIETVAVYSDADRDGGHIEYADEAYNIGPAPASESYLDGDEIIEVANRAGADAIHPGYGFLAENAAFASQVEDAEGITWVGPSSDAMTALGEKTNARRIMQDADVPVVPGTTDPVESAAEVRELGDEFGYPIAIKAEGGGGGRGMKIVRGDDEVEDAFESAKREGEAYFDNDSVYVEKFLEAPKHVEVQILADEHGTALHLGERDCSLQRRHQKVIEEAPSPALDSELREAIGNAARRGVREADYTNAGTVEFLVEDSVASETQRGEGGDAAEPQFYFMEVNTRIQVEHTVTEEVTGIDIVREQLRIAAGEELPYTQDDIEIDGHAMEFRINAENPANGFAPTPGTLSTYDPPGSLGVRIDDAIAKGDVIAGDYDSMIAKLIVRAPTRERCLERSRRALTHFDVGVETTIPFHRLMLEDETFRAGAHTTNYLDETVSDDDLAAAVERWSTAVDDDGATGSDSTNDLVVEVEGQRFDVAVTGDIPRAASSNGGADAGGSATGSTASSTGSAGGQVTASDAVTAEMQGTVLSVNVSPGERVAQGEVVCVLEAMKMENDVVAPAAGTVADVAVTDGDTVDMGDPLVVLE</sequence>
<evidence type="ECO:0000259" key="13">
    <source>
        <dbReference type="PROSITE" id="PS50979"/>
    </source>
</evidence>
<accession>A0A4D6HKE8</accession>
<dbReference type="InterPro" id="IPR050856">
    <property type="entry name" value="Biotin_carboxylase_complex"/>
</dbReference>
<dbReference type="NCBIfam" id="NF006367">
    <property type="entry name" value="PRK08591.1"/>
    <property type="match status" value="1"/>
</dbReference>
<name>A0A4D6HKE8_9EURY</name>
<dbReference type="Pfam" id="PF02786">
    <property type="entry name" value="CPSase_L_D2"/>
    <property type="match status" value="1"/>
</dbReference>
<gene>
    <name evidence="14" type="ORF">DV706_06905</name>
</gene>
<dbReference type="SUPFAM" id="SSF51230">
    <property type="entry name" value="Single hybrid motif"/>
    <property type="match status" value="1"/>
</dbReference>
<organism evidence="14 15">
    <name type="scientific">Natronorubrum bangense</name>
    <dbReference type="NCBI Taxonomy" id="61858"/>
    <lineage>
        <taxon>Archaea</taxon>
        <taxon>Methanobacteriati</taxon>
        <taxon>Methanobacteriota</taxon>
        <taxon>Stenosarchaea group</taxon>
        <taxon>Halobacteria</taxon>
        <taxon>Halobacteriales</taxon>
        <taxon>Natrialbaceae</taxon>
        <taxon>Natronorubrum</taxon>
    </lineage>
</organism>
<dbReference type="GO" id="GO:0016874">
    <property type="term" value="F:ligase activity"/>
    <property type="evidence" value="ECO:0007669"/>
    <property type="project" value="UniProtKB-KW"/>
</dbReference>
<protein>
    <submittedName>
        <fullName evidence="14">Acetyl-CoA carboxylase biotin carboxylase subunit</fullName>
    </submittedName>
</protein>
<evidence type="ECO:0000313" key="14">
    <source>
        <dbReference type="EMBL" id="QCC54240.1"/>
    </source>
</evidence>
<proteinExistence type="predicted"/>
<dbReference type="FunFam" id="3.30.1490.20:FF:000003">
    <property type="entry name" value="acetyl-CoA carboxylase isoform X1"/>
    <property type="match status" value="1"/>
</dbReference>
<feature type="domain" description="ATP-grasp" evidence="12">
    <location>
        <begin position="121"/>
        <end position="333"/>
    </location>
</feature>
<evidence type="ECO:0000256" key="1">
    <source>
        <dbReference type="ARBA" id="ARBA00001936"/>
    </source>
</evidence>
<dbReference type="PROSITE" id="PS50968">
    <property type="entry name" value="BIOTINYL_LIPOYL"/>
    <property type="match status" value="1"/>
</dbReference>
<evidence type="ECO:0000256" key="4">
    <source>
        <dbReference type="ARBA" id="ARBA00022598"/>
    </source>
</evidence>
<dbReference type="PROSITE" id="PS00188">
    <property type="entry name" value="BIOTIN"/>
    <property type="match status" value="1"/>
</dbReference>
<dbReference type="InterPro" id="IPR005479">
    <property type="entry name" value="CPAse_ATP-bd"/>
</dbReference>
<dbReference type="Gene3D" id="2.40.50.100">
    <property type="match status" value="1"/>
</dbReference>
<evidence type="ECO:0000256" key="3">
    <source>
        <dbReference type="ARBA" id="ARBA00001953"/>
    </source>
</evidence>
<dbReference type="InterPro" id="IPR001882">
    <property type="entry name" value="Biotin_BS"/>
</dbReference>
<dbReference type="InterPro" id="IPR011764">
    <property type="entry name" value="Biotin_carboxylation_dom"/>
</dbReference>
<keyword evidence="5 9" id="KW-0547">Nucleotide-binding</keyword>
<dbReference type="InterPro" id="IPR011053">
    <property type="entry name" value="Single_hybrid_motif"/>
</dbReference>